<keyword evidence="4" id="KW-1185">Reference proteome</keyword>
<feature type="compositionally biased region" description="Low complexity" evidence="2">
    <location>
        <begin position="131"/>
        <end position="148"/>
    </location>
</feature>
<feature type="compositionally biased region" description="Polar residues" evidence="2">
    <location>
        <begin position="349"/>
        <end position="359"/>
    </location>
</feature>
<feature type="region of interest" description="Disordered" evidence="2">
    <location>
        <begin position="1"/>
        <end position="35"/>
    </location>
</feature>
<feature type="compositionally biased region" description="Low complexity" evidence="2">
    <location>
        <begin position="869"/>
        <end position="883"/>
    </location>
</feature>
<evidence type="ECO:0000256" key="1">
    <source>
        <dbReference type="SAM" id="Coils"/>
    </source>
</evidence>
<feature type="compositionally biased region" description="Polar residues" evidence="2">
    <location>
        <begin position="161"/>
        <end position="196"/>
    </location>
</feature>
<sequence>MARSGPVAVQGNGRSDASQHAHQPTKLAPQRHDITPEVFRRFMTYERTLLNTDASPSSAHAELDGASPNMESEHLPSAMFAPSHATVRRRIRGMPKRASHASQGSFVAGAGATRLAPLRSQDQAAPPRLASDISTSETSSQSHASTQTPDRLGTASKDPSVPSQALSQHFQQLHLSSHPQSPATDSLTAPESTPTGASGCISDSESHFRFPSLPAKLTDDGFHYRQRAAQFILLYSQQASPESLSKYNRLSSPLSYGPYDSSAFTIPGSYTRRGAGNHGSHLHGLAESSCSATLDDDESVHSHHHAHNVSDDESEYLDFDACRTAHLGNKKKRKSSRFSSPGATGLASIGNSDKGSQNDAVHLPPNSGSSTLTSVGADSRGQERALVDTTNTIRQTVSQADNDCERKQAVNLSAPSELPSVRRHTFVRLPPRQSSGEHQRAALRGRIRARLAPIFQQRRLDRIQEEARQRQEQQALREAQQAQAKAGLEAPTTPEKRAPPKRASKAGKRAQAIRGSSSSAKPLTIAEIRARAAAAAGGGTPGVPSTSPVKADASASPTQNASRGKDTPARRGSKVPSSPSPSREREHVAPKENPAAEPIKPTATQISGTSAGKTPSSRTLAAPTSSFDFRMSSAITLRLRELRSQLDDATRNLSDSGRQGDTHAVAKALSQAVAAPPSAPVPVPDSRRVESVGHLNKHNDGLADHAPPWVRHALEFQHQLEQQQMMDAKSGPTRQPVKTVPSPLPPPPATSQSRSGTSTPAQQVKHQPSPAPHKPTPAPAPRSKAKAANGRRAATRKPAAEPAHQHGASCKHGHGHGRQHGIGSALFTDDDWICVFCEYELYYGEAPLMLRACRNRKKLVEKKSKAKTKAQAALQKKSSAKTNGTGGCGHHHDHNHDHHHHDHHHGCEHDHEHTCHHDHGSACGSDDYHHNHHDHHEHGNGTHNPRRHRPQSHNSSNHHHHHETDDDAHRERCDCGNSIHSSDFDDEDK</sequence>
<name>A0A5C3E5S9_9BASI</name>
<gene>
    <name evidence="3" type="ORF">UTRI_01353_B</name>
</gene>
<proteinExistence type="predicted"/>
<evidence type="ECO:0000313" key="4">
    <source>
        <dbReference type="Proteomes" id="UP000324022"/>
    </source>
</evidence>
<feature type="region of interest" description="Disordered" evidence="2">
    <location>
        <begin position="863"/>
        <end position="911"/>
    </location>
</feature>
<feature type="compositionally biased region" description="Basic residues" evidence="2">
    <location>
        <begin position="809"/>
        <end position="819"/>
    </location>
</feature>
<feature type="compositionally biased region" description="Basic and acidic residues" evidence="2">
    <location>
        <begin position="926"/>
        <end position="940"/>
    </location>
</feature>
<feature type="region of interest" description="Disordered" evidence="2">
    <location>
        <begin position="330"/>
        <end position="391"/>
    </location>
</feature>
<feature type="compositionally biased region" description="Pro residues" evidence="2">
    <location>
        <begin position="769"/>
        <end position="780"/>
    </location>
</feature>
<feature type="region of interest" description="Disordered" evidence="2">
    <location>
        <begin position="926"/>
        <end position="989"/>
    </location>
</feature>
<feature type="compositionally biased region" description="Polar residues" evidence="2">
    <location>
        <begin position="12"/>
        <end position="22"/>
    </location>
</feature>
<feature type="region of interest" description="Disordered" evidence="2">
    <location>
        <begin position="118"/>
        <end position="204"/>
    </location>
</feature>
<feature type="region of interest" description="Disordered" evidence="2">
    <location>
        <begin position="465"/>
        <end position="524"/>
    </location>
</feature>
<organism evidence="3 4">
    <name type="scientific">Ustilago trichophora</name>
    <dbReference type="NCBI Taxonomy" id="86804"/>
    <lineage>
        <taxon>Eukaryota</taxon>
        <taxon>Fungi</taxon>
        <taxon>Dikarya</taxon>
        <taxon>Basidiomycota</taxon>
        <taxon>Ustilaginomycotina</taxon>
        <taxon>Ustilaginomycetes</taxon>
        <taxon>Ustilaginales</taxon>
        <taxon>Ustilaginaceae</taxon>
        <taxon>Ustilago</taxon>
    </lineage>
</organism>
<keyword evidence="1" id="KW-0175">Coiled coil</keyword>
<feature type="region of interest" description="Disordered" evidence="2">
    <location>
        <begin position="53"/>
        <end position="81"/>
    </location>
</feature>
<feature type="compositionally biased region" description="Polar residues" evidence="2">
    <location>
        <begin position="750"/>
        <end position="766"/>
    </location>
</feature>
<feature type="compositionally biased region" description="Polar residues" evidence="2">
    <location>
        <begin position="602"/>
        <end position="624"/>
    </location>
</feature>
<reference evidence="3 4" key="1">
    <citation type="submission" date="2018-03" db="EMBL/GenBank/DDBJ databases">
        <authorList>
            <person name="Guldener U."/>
        </authorList>
    </citation>
    <scope>NUCLEOTIDE SEQUENCE [LARGE SCALE GENOMIC DNA]</scope>
    <source>
        <strain evidence="3 4">NBRC100155</strain>
    </source>
</reference>
<protein>
    <submittedName>
        <fullName evidence="3">Uncharacterized protein</fullName>
    </submittedName>
</protein>
<dbReference type="AlphaFoldDB" id="A0A5C3E5S9"/>
<feature type="region of interest" description="Disordered" evidence="2">
    <location>
        <begin position="724"/>
        <end position="819"/>
    </location>
</feature>
<feature type="compositionally biased region" description="Basic and acidic residues" evidence="2">
    <location>
        <begin position="962"/>
        <end position="974"/>
    </location>
</feature>
<feature type="compositionally biased region" description="Low complexity" evidence="2">
    <location>
        <begin position="472"/>
        <end position="484"/>
    </location>
</feature>
<feature type="coiled-coil region" evidence="1">
    <location>
        <begin position="632"/>
        <end position="659"/>
    </location>
</feature>
<dbReference type="OrthoDB" id="2556013at2759"/>
<feature type="compositionally biased region" description="Basic residues" evidence="2">
    <location>
        <begin position="889"/>
        <end position="904"/>
    </location>
</feature>
<feature type="compositionally biased region" description="Basic residues" evidence="2">
    <location>
        <begin position="499"/>
        <end position="508"/>
    </location>
</feature>
<evidence type="ECO:0000313" key="3">
    <source>
        <dbReference type="EMBL" id="SPO24851.1"/>
    </source>
</evidence>
<feature type="region of interest" description="Disordered" evidence="2">
    <location>
        <begin position="536"/>
        <end position="624"/>
    </location>
</feature>
<feature type="compositionally biased region" description="Basic residues" evidence="2">
    <location>
        <begin position="944"/>
        <end position="961"/>
    </location>
</feature>
<evidence type="ECO:0000256" key="2">
    <source>
        <dbReference type="SAM" id="MobiDB-lite"/>
    </source>
</evidence>
<dbReference type="Proteomes" id="UP000324022">
    <property type="component" value="Unassembled WGS sequence"/>
</dbReference>
<accession>A0A5C3E5S9</accession>
<dbReference type="EMBL" id="OOIN01000008">
    <property type="protein sequence ID" value="SPO24851.1"/>
    <property type="molecule type" value="Genomic_DNA"/>
</dbReference>
<feature type="compositionally biased region" description="Polar residues" evidence="2">
    <location>
        <begin position="366"/>
        <end position="376"/>
    </location>
</feature>